<evidence type="ECO:0000256" key="1">
    <source>
        <dbReference type="RuleBase" id="RU003942"/>
    </source>
</evidence>
<reference evidence="3 4" key="1">
    <citation type="submission" date="2012-04" db="EMBL/GenBank/DDBJ databases">
        <title>The Genome Sequence of Bacillus cereus BAG5X1-1.</title>
        <authorList>
            <consortium name="The Broad Institute Genome Sequencing Platform"/>
            <consortium name="The Broad Institute Genome Sequencing Center for Infectious Disease"/>
            <person name="Feldgarden M."/>
            <person name="Van der Auwera G.A."/>
            <person name="Mahillon J."/>
            <person name="Duprez V."/>
            <person name="Timmery S."/>
            <person name="Mattelet C."/>
            <person name="Dierick K."/>
            <person name="Sun M."/>
            <person name="Yu Z."/>
            <person name="Zhu L."/>
            <person name="Hu X."/>
            <person name="Shank E.B."/>
            <person name="Swiecicka I."/>
            <person name="Hansen B.M."/>
            <person name="Andrup L."/>
            <person name="Young S.K."/>
            <person name="Zeng Q."/>
            <person name="Gargeya S."/>
            <person name="Fitzgerald M."/>
            <person name="Haas B."/>
            <person name="Abouelleil A."/>
            <person name="Alvarado L."/>
            <person name="Arachchi H.M."/>
            <person name="Berlin A."/>
            <person name="Chapman S.B."/>
            <person name="Goldberg J."/>
            <person name="Griggs A."/>
            <person name="Gujja S."/>
            <person name="Hansen M."/>
            <person name="Howarth C."/>
            <person name="Imamovic A."/>
            <person name="Larimer J."/>
            <person name="McCowen C."/>
            <person name="Montmayeur A."/>
            <person name="Murphy C."/>
            <person name="Neiman D."/>
            <person name="Pearson M."/>
            <person name="Priest M."/>
            <person name="Roberts A."/>
            <person name="Saif S."/>
            <person name="Shea T."/>
            <person name="Sisk P."/>
            <person name="Sykes S."/>
            <person name="Wortman J."/>
            <person name="Nusbaum C."/>
            <person name="Birren B."/>
        </authorList>
    </citation>
    <scope>NUCLEOTIDE SEQUENCE [LARGE SCALE GENOMIC DNA]</scope>
    <source>
        <strain evidence="3 4">BAG5X1-1</strain>
    </source>
</reference>
<proteinExistence type="inferred from homology"/>
<dbReference type="GO" id="GO:0005886">
    <property type="term" value="C:plasma membrane"/>
    <property type="evidence" value="ECO:0007669"/>
    <property type="project" value="UniProtKB-SubCell"/>
</dbReference>
<dbReference type="EMBL" id="AHDJ01000061">
    <property type="protein sequence ID" value="EJQ37635.1"/>
    <property type="molecule type" value="Genomic_DNA"/>
</dbReference>
<dbReference type="AlphaFoldDB" id="J8ADR1"/>
<name>J8ADR1_BACCE</name>
<organism evidence="3 4">
    <name type="scientific">Bacillus cereus BAG5X1-1</name>
    <dbReference type="NCBI Taxonomy" id="1053189"/>
    <lineage>
        <taxon>Bacteria</taxon>
        <taxon>Bacillati</taxon>
        <taxon>Bacillota</taxon>
        <taxon>Bacilli</taxon>
        <taxon>Bacillales</taxon>
        <taxon>Bacillaceae</taxon>
        <taxon>Bacillus</taxon>
        <taxon>Bacillus cereus group</taxon>
    </lineage>
</organism>
<accession>J8ADR1</accession>
<keyword evidence="2" id="KW-1133">Transmembrane helix</keyword>
<dbReference type="Proteomes" id="UP000006600">
    <property type="component" value="Unassembled WGS sequence"/>
</dbReference>
<protein>
    <recommendedName>
        <fullName evidence="5">QacE family quaternary ammonium compound efflux SMR transporter</fullName>
    </recommendedName>
</protein>
<gene>
    <name evidence="3" type="ORF">IEE_05194</name>
</gene>
<evidence type="ECO:0008006" key="5">
    <source>
        <dbReference type="Google" id="ProtNLM"/>
    </source>
</evidence>
<dbReference type="Pfam" id="PF00893">
    <property type="entry name" value="Multi_Drug_Res"/>
    <property type="match status" value="1"/>
</dbReference>
<dbReference type="GO" id="GO:0022857">
    <property type="term" value="F:transmembrane transporter activity"/>
    <property type="evidence" value="ECO:0007669"/>
    <property type="project" value="InterPro"/>
</dbReference>
<comment type="subcellular location">
    <subcellularLocation>
        <location evidence="1">Cell membrane</location>
        <topology evidence="1">Multi-pass membrane protein</topology>
    </subcellularLocation>
</comment>
<comment type="caution">
    <text evidence="3">The sequence shown here is derived from an EMBL/GenBank/DDBJ whole genome shotgun (WGS) entry which is preliminary data.</text>
</comment>
<evidence type="ECO:0000313" key="3">
    <source>
        <dbReference type="EMBL" id="EJQ37635.1"/>
    </source>
</evidence>
<sequence>MGWFFVFCAAISEIIGAIGLNKYSKDKTLANGAMYIGGFGISFALLYKSFLFL</sequence>
<dbReference type="PATRIC" id="fig|1053189.3.peg.5300"/>
<feature type="transmembrane region" description="Helical" evidence="2">
    <location>
        <begin position="32"/>
        <end position="51"/>
    </location>
</feature>
<dbReference type="HOGENOM" id="CLU_3058326_0_0_9"/>
<evidence type="ECO:0000256" key="2">
    <source>
        <dbReference type="SAM" id="Phobius"/>
    </source>
</evidence>
<keyword evidence="2" id="KW-0472">Membrane</keyword>
<comment type="similarity">
    <text evidence="1">Belongs to the drug/metabolite transporter (DMT) superfamily. Small multidrug resistance (SMR) (TC 2.A.7.1) family.</text>
</comment>
<keyword evidence="1 2" id="KW-0812">Transmembrane</keyword>
<evidence type="ECO:0000313" key="4">
    <source>
        <dbReference type="Proteomes" id="UP000006600"/>
    </source>
</evidence>
<dbReference type="InterPro" id="IPR045324">
    <property type="entry name" value="Small_multidrug_res"/>
</dbReference>